<gene>
    <name evidence="2" type="ORF">U6N30_29570</name>
</gene>
<dbReference type="EMBL" id="CP141261">
    <property type="protein sequence ID" value="WRL63748.1"/>
    <property type="molecule type" value="Genomic_DNA"/>
</dbReference>
<proteinExistence type="predicted"/>
<sequence>MEALEGRLGGRPGQGRPVRTGLHRDAGAHALELPYLAPEFAVRHGESIREWSDLAKRLDAHGFHVERGRYGWQWSEDADERRTDLARLQGWLADTDPPATLHRPAPGAPCR</sequence>
<evidence type="ECO:0000313" key="2">
    <source>
        <dbReference type="EMBL" id="WRL63748.1"/>
    </source>
</evidence>
<organism evidence="2 3">
    <name type="scientific">Blastococcus brunescens</name>
    <dbReference type="NCBI Taxonomy" id="1564165"/>
    <lineage>
        <taxon>Bacteria</taxon>
        <taxon>Bacillati</taxon>
        <taxon>Actinomycetota</taxon>
        <taxon>Actinomycetes</taxon>
        <taxon>Geodermatophilales</taxon>
        <taxon>Geodermatophilaceae</taxon>
        <taxon>Blastococcus</taxon>
    </lineage>
</organism>
<reference evidence="2 3" key="1">
    <citation type="submission" date="2023-12" db="EMBL/GenBank/DDBJ databases">
        <title>Blastococcus brunescens sp. nov., an actonobacterium isolated from sandstone collected in sahara desert.</title>
        <authorList>
            <person name="Gtari M."/>
            <person name="Ghodhbane F."/>
        </authorList>
    </citation>
    <scope>NUCLEOTIDE SEQUENCE [LARGE SCALE GENOMIC DNA]</scope>
    <source>
        <strain evidence="2 3">BMG 8361</strain>
    </source>
</reference>
<evidence type="ECO:0000313" key="3">
    <source>
        <dbReference type="Proteomes" id="UP001324287"/>
    </source>
</evidence>
<evidence type="ECO:0000256" key="1">
    <source>
        <dbReference type="SAM" id="MobiDB-lite"/>
    </source>
</evidence>
<keyword evidence="3" id="KW-1185">Reference proteome</keyword>
<feature type="region of interest" description="Disordered" evidence="1">
    <location>
        <begin position="1"/>
        <end position="21"/>
    </location>
</feature>
<dbReference type="Proteomes" id="UP001324287">
    <property type="component" value="Chromosome"/>
</dbReference>
<name>A0ABZ1AYV0_9ACTN</name>
<dbReference type="RefSeq" id="WP_324275081.1">
    <property type="nucleotide sequence ID" value="NZ_CP141261.1"/>
</dbReference>
<protein>
    <submittedName>
        <fullName evidence="2">Uncharacterized protein</fullName>
    </submittedName>
</protein>
<accession>A0ABZ1AYV0</accession>